<evidence type="ECO:0000256" key="1">
    <source>
        <dbReference type="ARBA" id="ARBA00006795"/>
    </source>
</evidence>
<comment type="similarity">
    <text evidence="1">Belongs to the CWF19 family.</text>
</comment>
<reference evidence="4 5" key="1">
    <citation type="submission" date="2017-03" db="EMBL/GenBank/DDBJ databases">
        <title>Genome Survey of Euroglyphus maynei.</title>
        <authorList>
            <person name="Arlian L.G."/>
            <person name="Morgan M.S."/>
            <person name="Rider S.D."/>
        </authorList>
    </citation>
    <scope>NUCLEOTIDE SEQUENCE [LARGE SCALE GENOMIC DNA]</scope>
    <source>
        <strain evidence="4">Arlian Lab</strain>
        <tissue evidence="4">Whole body</tissue>
    </source>
</reference>
<dbReference type="Proteomes" id="UP000194236">
    <property type="component" value="Unassembled WGS sequence"/>
</dbReference>
<proteinExistence type="inferred from homology"/>
<feature type="domain" description="Cwf19-like protein C-terminal" evidence="2">
    <location>
        <begin position="199"/>
        <end position="289"/>
    </location>
</feature>
<dbReference type="AlphaFoldDB" id="A0A1Y3APR9"/>
<dbReference type="Pfam" id="PF04677">
    <property type="entry name" value="CwfJ_C_1"/>
    <property type="match status" value="1"/>
</dbReference>
<dbReference type="Pfam" id="PF04676">
    <property type="entry name" value="CwfJ_C_2"/>
    <property type="match status" value="1"/>
</dbReference>
<comment type="caution">
    <text evidence="4">The sequence shown here is derived from an EMBL/GenBank/DDBJ whole genome shotgun (WGS) entry which is preliminary data.</text>
</comment>
<gene>
    <name evidence="4" type="ORF">BLA29_006968</name>
</gene>
<evidence type="ECO:0000313" key="5">
    <source>
        <dbReference type="Proteomes" id="UP000194236"/>
    </source>
</evidence>
<dbReference type="PANTHER" id="PTHR12072:SF5">
    <property type="entry name" value="CWF19-LIKE PROTEIN 2"/>
    <property type="match status" value="1"/>
</dbReference>
<dbReference type="InterPro" id="IPR006767">
    <property type="entry name" value="Cwf19-like_C_dom-2"/>
</dbReference>
<name>A0A1Y3APR9_EURMA</name>
<dbReference type="PANTHER" id="PTHR12072">
    <property type="entry name" value="CWF19, CELL CYCLE CONTROL PROTEIN"/>
    <property type="match status" value="1"/>
</dbReference>
<evidence type="ECO:0000313" key="4">
    <source>
        <dbReference type="EMBL" id="OTF70452.1"/>
    </source>
</evidence>
<protein>
    <submittedName>
        <fullName evidence="4">CWF-like protein</fullName>
    </submittedName>
</protein>
<evidence type="ECO:0000259" key="2">
    <source>
        <dbReference type="Pfam" id="PF04676"/>
    </source>
</evidence>
<accession>A0A1Y3APR9</accession>
<organism evidence="4 5">
    <name type="scientific">Euroglyphus maynei</name>
    <name type="common">Mayne's house dust mite</name>
    <dbReference type="NCBI Taxonomy" id="6958"/>
    <lineage>
        <taxon>Eukaryota</taxon>
        <taxon>Metazoa</taxon>
        <taxon>Ecdysozoa</taxon>
        <taxon>Arthropoda</taxon>
        <taxon>Chelicerata</taxon>
        <taxon>Arachnida</taxon>
        <taxon>Acari</taxon>
        <taxon>Acariformes</taxon>
        <taxon>Sarcoptiformes</taxon>
        <taxon>Astigmata</taxon>
        <taxon>Psoroptidia</taxon>
        <taxon>Analgoidea</taxon>
        <taxon>Pyroglyphidae</taxon>
        <taxon>Pyroglyphinae</taxon>
        <taxon>Euroglyphus</taxon>
    </lineage>
</organism>
<dbReference type="OrthoDB" id="2113965at2759"/>
<dbReference type="GO" id="GO:0000398">
    <property type="term" value="P:mRNA splicing, via spliceosome"/>
    <property type="evidence" value="ECO:0007669"/>
    <property type="project" value="TreeGrafter"/>
</dbReference>
<evidence type="ECO:0000259" key="3">
    <source>
        <dbReference type="Pfam" id="PF04677"/>
    </source>
</evidence>
<dbReference type="InterPro" id="IPR006768">
    <property type="entry name" value="Cwf19-like_C_dom-1"/>
</dbReference>
<dbReference type="EMBL" id="MUJZ01065704">
    <property type="protein sequence ID" value="OTF70452.1"/>
    <property type="molecule type" value="Genomic_DNA"/>
</dbReference>
<dbReference type="InterPro" id="IPR040194">
    <property type="entry name" value="Cwf19-like"/>
</dbReference>
<sequence>MTVKELYLKTKNITAREEAMRFVATTSKIRSADDEYEGNVRGGKKAKLDSAGFDRIRFTTSNSNDDYKCDWCLENKVNRHLVLKFPEQSSHCYVTLTQYKPLIDNVCMIVSRNHSARCSLEADQECWTEIRQMMRKLSGFFSDYFNCTTVFMETVFVNKKRNQNLSSRHFVIECYPIKKRFETDAKIYFHKAILDCEQEWSINKKLIKLENNPITRKLPKGLAHFWVSIGPDFDGYGHVIEDEDYFDKNFGKDVITGMYDIHRSKSRNENFDDQMKRIKELKTKWNDYNG</sequence>
<keyword evidence="5" id="KW-1185">Reference proteome</keyword>
<dbReference type="GO" id="GO:0071014">
    <property type="term" value="C:post-mRNA release spliceosomal complex"/>
    <property type="evidence" value="ECO:0007669"/>
    <property type="project" value="TreeGrafter"/>
</dbReference>
<feature type="domain" description="Cwf19-like C-terminal" evidence="3">
    <location>
        <begin position="64"/>
        <end position="189"/>
    </location>
</feature>